<evidence type="ECO:0000256" key="5">
    <source>
        <dbReference type="ARBA" id="ARBA00023163"/>
    </source>
</evidence>
<keyword evidence="3" id="KW-0805">Transcription regulation</keyword>
<accession>A0A411ZP30</accession>
<dbReference type="GO" id="GO:0009401">
    <property type="term" value="P:phosphoenolpyruvate-dependent sugar phosphotransferase system"/>
    <property type="evidence" value="ECO:0007669"/>
    <property type="project" value="InterPro"/>
</dbReference>
<organism evidence="9 10">
    <name type="scientific">Megamonas rupellensis</name>
    <dbReference type="NCBI Taxonomy" id="491921"/>
    <lineage>
        <taxon>Bacteria</taxon>
        <taxon>Bacillati</taxon>
        <taxon>Bacillota</taxon>
        <taxon>Negativicutes</taxon>
        <taxon>Selenomonadales</taxon>
        <taxon>Selenomonadaceae</taxon>
        <taxon>Megamonas</taxon>
    </lineage>
</organism>
<dbReference type="InterPro" id="IPR036095">
    <property type="entry name" value="PTS_EIIB-like_sf"/>
</dbReference>
<feature type="domain" description="PTS EIIA type-2" evidence="6">
    <location>
        <begin position="511"/>
        <end position="649"/>
    </location>
</feature>
<evidence type="ECO:0000259" key="8">
    <source>
        <dbReference type="PROSITE" id="PS51372"/>
    </source>
</evidence>
<feature type="domain" description="PRD" evidence="8">
    <location>
        <begin position="306"/>
        <end position="413"/>
    </location>
</feature>
<dbReference type="SUPFAM" id="SSF55804">
    <property type="entry name" value="Phoshotransferase/anion transport protein"/>
    <property type="match status" value="1"/>
</dbReference>
<dbReference type="RefSeq" id="WP_117976673.1">
    <property type="nucleotide sequence ID" value="NZ_QRST01000014.1"/>
</dbReference>
<evidence type="ECO:0000256" key="4">
    <source>
        <dbReference type="ARBA" id="ARBA00023159"/>
    </source>
</evidence>
<dbReference type="InterPro" id="IPR013011">
    <property type="entry name" value="PTS_EIIB_2"/>
</dbReference>
<dbReference type="Pfam" id="PF05043">
    <property type="entry name" value="Mga"/>
    <property type="match status" value="1"/>
</dbReference>
<dbReference type="InterPro" id="IPR002178">
    <property type="entry name" value="PTS_EIIA_type-2_dom"/>
</dbReference>
<evidence type="ECO:0000259" key="7">
    <source>
        <dbReference type="PROSITE" id="PS51099"/>
    </source>
</evidence>
<protein>
    <submittedName>
        <fullName evidence="9">PRD domain-containing protein</fullName>
    </submittedName>
</protein>
<dbReference type="InterPro" id="IPR007737">
    <property type="entry name" value="Mga_HTH"/>
</dbReference>
<dbReference type="InterPro" id="IPR036634">
    <property type="entry name" value="PRD_sf"/>
</dbReference>
<evidence type="ECO:0000256" key="2">
    <source>
        <dbReference type="ARBA" id="ARBA00022737"/>
    </source>
</evidence>
<dbReference type="PROSITE" id="PS51094">
    <property type="entry name" value="PTS_EIIA_TYPE_2"/>
    <property type="match status" value="1"/>
</dbReference>
<dbReference type="Pfam" id="PF00359">
    <property type="entry name" value="PTS_EIIA_2"/>
    <property type="match status" value="1"/>
</dbReference>
<dbReference type="InterPro" id="IPR036388">
    <property type="entry name" value="WH-like_DNA-bd_sf"/>
</dbReference>
<dbReference type="PROSITE" id="PS51099">
    <property type="entry name" value="PTS_EIIB_TYPE_2"/>
    <property type="match status" value="1"/>
</dbReference>
<evidence type="ECO:0000256" key="3">
    <source>
        <dbReference type="ARBA" id="ARBA00023015"/>
    </source>
</evidence>
<dbReference type="GO" id="GO:0008982">
    <property type="term" value="F:protein-N(PI)-phosphohistidine-sugar phosphotransferase activity"/>
    <property type="evidence" value="ECO:0007669"/>
    <property type="project" value="InterPro"/>
</dbReference>
<feature type="domain" description="PTS EIIB type-2" evidence="7">
    <location>
        <begin position="416"/>
        <end position="506"/>
    </location>
</feature>
<dbReference type="InterPro" id="IPR011608">
    <property type="entry name" value="PRD"/>
</dbReference>
<dbReference type="EMBL" id="QRST01000014">
    <property type="protein sequence ID" value="RGQ04583.1"/>
    <property type="molecule type" value="Genomic_DNA"/>
</dbReference>
<dbReference type="PROSITE" id="PS51372">
    <property type="entry name" value="PRD_2"/>
    <property type="match status" value="2"/>
</dbReference>
<dbReference type="InterPro" id="IPR050661">
    <property type="entry name" value="BglG_antiterminators"/>
</dbReference>
<dbReference type="Gene3D" id="1.10.10.10">
    <property type="entry name" value="Winged helix-like DNA-binding domain superfamily/Winged helix DNA-binding domain"/>
    <property type="match status" value="1"/>
</dbReference>
<comment type="caution">
    <text evidence="9">The sequence shown here is derived from an EMBL/GenBank/DDBJ whole genome shotgun (WGS) entry which is preliminary data.</text>
</comment>
<dbReference type="PROSITE" id="PS00372">
    <property type="entry name" value="PTS_EIIA_TYPE_2_HIS"/>
    <property type="match status" value="1"/>
</dbReference>
<dbReference type="Gene3D" id="3.40.930.10">
    <property type="entry name" value="Mannitol-specific EII, Chain A"/>
    <property type="match status" value="1"/>
</dbReference>
<dbReference type="AlphaFoldDB" id="A0A411ZP30"/>
<name>A0A411ZP30_9FIRM</name>
<keyword evidence="4" id="KW-0010">Activator</keyword>
<dbReference type="InterPro" id="IPR013196">
    <property type="entry name" value="HTH_11"/>
</dbReference>
<feature type="domain" description="PRD" evidence="8">
    <location>
        <begin position="199"/>
        <end position="301"/>
    </location>
</feature>
<dbReference type="Pfam" id="PF08279">
    <property type="entry name" value="HTH_11"/>
    <property type="match status" value="1"/>
</dbReference>
<reference evidence="9 10" key="1">
    <citation type="submission" date="2018-08" db="EMBL/GenBank/DDBJ databases">
        <title>A genome reference for cultivated species of the human gut microbiota.</title>
        <authorList>
            <person name="Zou Y."/>
            <person name="Xue W."/>
            <person name="Luo G."/>
        </authorList>
    </citation>
    <scope>NUCLEOTIDE SEQUENCE [LARGE SCALE GENOMIC DNA]</scope>
    <source>
        <strain evidence="9 10">AF29-2</strain>
    </source>
</reference>
<keyword evidence="5" id="KW-0804">Transcription</keyword>
<evidence type="ECO:0000313" key="9">
    <source>
        <dbReference type="EMBL" id="RGQ04583.1"/>
    </source>
</evidence>
<dbReference type="PANTHER" id="PTHR30185:SF18">
    <property type="entry name" value="TRANSCRIPTIONAL REGULATOR MTLR"/>
    <property type="match status" value="1"/>
</dbReference>
<evidence type="ECO:0000313" key="10">
    <source>
        <dbReference type="Proteomes" id="UP000284662"/>
    </source>
</evidence>
<dbReference type="PANTHER" id="PTHR30185">
    <property type="entry name" value="CRYPTIC BETA-GLUCOSIDE BGL OPERON ANTITERMINATOR"/>
    <property type="match status" value="1"/>
</dbReference>
<dbReference type="GO" id="GO:0006355">
    <property type="term" value="P:regulation of DNA-templated transcription"/>
    <property type="evidence" value="ECO:0007669"/>
    <property type="project" value="InterPro"/>
</dbReference>
<dbReference type="SUPFAM" id="SSF63520">
    <property type="entry name" value="PTS-regulatory domain, PRD"/>
    <property type="match status" value="2"/>
</dbReference>
<keyword evidence="1" id="KW-0808">Transferase</keyword>
<dbReference type="Pfam" id="PF00874">
    <property type="entry name" value="PRD"/>
    <property type="match status" value="2"/>
</dbReference>
<keyword evidence="2" id="KW-0677">Repeat</keyword>
<dbReference type="Gene3D" id="1.10.1790.10">
    <property type="entry name" value="PRD domain"/>
    <property type="match status" value="2"/>
</dbReference>
<evidence type="ECO:0000259" key="6">
    <source>
        <dbReference type="PROSITE" id="PS51094"/>
    </source>
</evidence>
<proteinExistence type="predicted"/>
<dbReference type="InterPro" id="IPR016152">
    <property type="entry name" value="PTrfase/Anion_transptr"/>
</dbReference>
<dbReference type="CDD" id="cd05568">
    <property type="entry name" value="PTS_IIB_bgl_like"/>
    <property type="match status" value="1"/>
</dbReference>
<evidence type="ECO:0000256" key="1">
    <source>
        <dbReference type="ARBA" id="ARBA00022679"/>
    </source>
</evidence>
<gene>
    <name evidence="9" type="ORF">DWZ11_07750</name>
</gene>
<sequence>MTYDLIIQIIKILLSNKTYISVSNIADKTNVSTKTIYNYLEKHSFLEYIYPCTLEKRQKQGVRILGNEQALNKLKQKLSIYEQEKNLYTPILNLDSTTFILHSLFSTSSSITIQSLAEKLYSNSVAISSILNKINLWLKNYDLQLSKKSNWGCQILGEEKNIRLAYKDFIIKSNYPIKTLKINTIDRLSDEHYRKLILIFDKQETDKVIQIISLAEIVLNNKFTDNDFYKLTVQILILIKRVRLGKFISYKLNNIENIPEFLAAQIIKNHIEDIIKFKIPNDELLALTQNILSARKQKEDTINSSNDEFITELTINRFVKRISDCLKINLLQDKTFINNLILHLVPAVRRSKYGTTAENPLLNKIRYEYTDIYLAVLTSIEELEVSEKIFLDANEIGYICLHVVAAINRCQKGGYIKVCLVCDNGITITNYLESTITRYLPEIKIIEKCTSSEFSNLKLANFDLILDSTHLIKNNDSKILKINEFLQKEEIHYIQNWILSKHLLDFNEDAPSIQGKIFYFHDDLPDRDSVLNKYGKYLFENGYVMKGYDKSLIAREERVSTAMGRYVAVPHGSKDLVLKPSLVIVNLKTPILWDDEFRVDLIFILAVNFNKVQINKYFFSKLYEIIKNEELISAIKKSDDISEIEQLFL</sequence>
<dbReference type="SUPFAM" id="SSF52794">
    <property type="entry name" value="PTS system IIB component-like"/>
    <property type="match status" value="1"/>
</dbReference>
<dbReference type="Proteomes" id="UP000284662">
    <property type="component" value="Unassembled WGS sequence"/>
</dbReference>
<dbReference type="Gene3D" id="3.40.50.2300">
    <property type="match status" value="1"/>
</dbReference>